<evidence type="ECO:0000313" key="2">
    <source>
        <dbReference type="EMBL" id="MBH9579499.1"/>
    </source>
</evidence>
<feature type="domain" description="Schlafen AlbA-2" evidence="1">
    <location>
        <begin position="25"/>
        <end position="143"/>
    </location>
</feature>
<comment type="caution">
    <text evidence="2">The sequence shown here is derived from an EMBL/GenBank/DDBJ whole genome shotgun (WGS) entry which is preliminary data.</text>
</comment>
<accession>A0A931NK00</accession>
<dbReference type="InterPro" id="IPR038475">
    <property type="entry name" value="RecG_C_sf"/>
</dbReference>
<proteinExistence type="predicted"/>
<name>A0A931NK00_9BURK</name>
<dbReference type="InterPro" id="IPR007421">
    <property type="entry name" value="Schlafen_AlbA_2_dom"/>
</dbReference>
<dbReference type="RefSeq" id="WP_198113448.1">
    <property type="nucleotide sequence ID" value="NZ_JAEDAK010000024.1"/>
</dbReference>
<dbReference type="PANTHER" id="PTHR30595:SF6">
    <property type="entry name" value="SCHLAFEN ALBA-2 DOMAIN-CONTAINING PROTEIN"/>
    <property type="match status" value="1"/>
</dbReference>
<dbReference type="Pfam" id="PF04326">
    <property type="entry name" value="SLFN_AlbA_2"/>
    <property type="match status" value="1"/>
</dbReference>
<dbReference type="Gene3D" id="3.30.950.30">
    <property type="entry name" value="Schlafen, AAA domain"/>
    <property type="match status" value="1"/>
</dbReference>
<dbReference type="InterPro" id="IPR038461">
    <property type="entry name" value="Schlafen_AlbA_2_dom_sf"/>
</dbReference>
<dbReference type="AlphaFoldDB" id="A0A931NK00"/>
<sequence>MATKLWVSDALEALGESLTPIPHELNELDWKARLSDHKDRLAEHLMAFANHPNGGYLVFGVADDGQFVGVAPSEAREITARLANLGREAVEPPVALDHAVVDHSSGVPLLLVRIPEQPVKPIHRRGKSEMETWIRSGGTTRKASRQEVGALMLNSSTPCWEDLRASPLLKLEDVQALLDLEAIAALLQRPQPEDPDDLARWLLAEGIAIPEGRGYYITHFGAIAAARKLEDFPSLDRKRIRVVRYRGTNKVDAIDELLGQRGYAVGFEGLITHLRRVLPHSEVIQQSLRTETTVYPDIALRELIANALIHQDFNISGAGPMVDIYADRITVTSPGSLLPSKKPDRLIGTTPESRNERLAKAFRRYRICEERGTGFQKVVSAIELFGLPPLVVTPHENAFSVTLSAPRKFAEMSGPERIEATYQHAVLQYLSSQVLTNTSLRERFKLSDKQRNNITNLIGDAVEAGRIKRKDGSTGNKFAEYIPYWA</sequence>
<keyword evidence="3" id="KW-1185">Reference proteome</keyword>
<protein>
    <submittedName>
        <fullName evidence="2">DNA binding domain-containing protein</fullName>
    </submittedName>
</protein>
<gene>
    <name evidence="2" type="ORF">I7X39_21590</name>
</gene>
<reference evidence="2" key="1">
    <citation type="submission" date="2020-12" db="EMBL/GenBank/DDBJ databases">
        <title>The genome sequence of Inhella sp. 1Y17.</title>
        <authorList>
            <person name="Liu Y."/>
        </authorList>
    </citation>
    <scope>NUCLEOTIDE SEQUENCE</scope>
    <source>
        <strain evidence="2">1Y17</strain>
    </source>
</reference>
<dbReference type="EMBL" id="JAEDAK010000024">
    <property type="protein sequence ID" value="MBH9579499.1"/>
    <property type="molecule type" value="Genomic_DNA"/>
</dbReference>
<dbReference type="PANTHER" id="PTHR30595">
    <property type="entry name" value="GLPR-RELATED TRANSCRIPTIONAL REPRESSOR"/>
    <property type="match status" value="1"/>
</dbReference>
<evidence type="ECO:0000259" key="1">
    <source>
        <dbReference type="Pfam" id="PF04326"/>
    </source>
</evidence>
<dbReference type="Gene3D" id="3.30.565.60">
    <property type="match status" value="1"/>
</dbReference>
<evidence type="ECO:0000313" key="3">
    <source>
        <dbReference type="Proteomes" id="UP000613266"/>
    </source>
</evidence>
<dbReference type="Pfam" id="PF13749">
    <property type="entry name" value="HATPase_c_4"/>
    <property type="match status" value="1"/>
</dbReference>
<dbReference type="Proteomes" id="UP000613266">
    <property type="component" value="Unassembled WGS sequence"/>
</dbReference>
<organism evidence="2 3">
    <name type="scientific">Inhella proteolytica</name>
    <dbReference type="NCBI Taxonomy" id="2795029"/>
    <lineage>
        <taxon>Bacteria</taxon>
        <taxon>Pseudomonadati</taxon>
        <taxon>Pseudomonadota</taxon>
        <taxon>Betaproteobacteria</taxon>
        <taxon>Burkholderiales</taxon>
        <taxon>Sphaerotilaceae</taxon>
        <taxon>Inhella</taxon>
    </lineage>
</organism>